<gene>
    <name evidence="1" type="ORF">HYPSUDRAFT_149205</name>
</gene>
<protein>
    <recommendedName>
        <fullName evidence="3">TFIIS N-terminal domain-containing protein</fullName>
    </recommendedName>
</protein>
<reference evidence="2" key="1">
    <citation type="submission" date="2014-04" db="EMBL/GenBank/DDBJ databases">
        <title>Evolutionary Origins and Diversification of the Mycorrhizal Mutualists.</title>
        <authorList>
            <consortium name="DOE Joint Genome Institute"/>
            <consortium name="Mycorrhizal Genomics Consortium"/>
            <person name="Kohler A."/>
            <person name="Kuo A."/>
            <person name="Nagy L.G."/>
            <person name="Floudas D."/>
            <person name="Copeland A."/>
            <person name="Barry K.W."/>
            <person name="Cichocki N."/>
            <person name="Veneault-Fourrey C."/>
            <person name="LaButti K."/>
            <person name="Lindquist E.A."/>
            <person name="Lipzen A."/>
            <person name="Lundell T."/>
            <person name="Morin E."/>
            <person name="Murat C."/>
            <person name="Riley R."/>
            <person name="Ohm R."/>
            <person name="Sun H."/>
            <person name="Tunlid A."/>
            <person name="Henrissat B."/>
            <person name="Grigoriev I.V."/>
            <person name="Hibbett D.S."/>
            <person name="Martin F."/>
        </authorList>
    </citation>
    <scope>NUCLEOTIDE SEQUENCE [LARGE SCALE GENOMIC DNA]</scope>
    <source>
        <strain evidence="2">FD-334 SS-4</strain>
    </source>
</reference>
<keyword evidence="2" id="KW-1185">Reference proteome</keyword>
<sequence length="102" mass="10960">FLKIGKVMRHIAALDDDKIPPHDEDFHFRARAKGLIDKWHRILNANKPAGLTSPISAGPGKLNGGAALKEVTKEQLVEKGVTNLDINGKGASSYLPCSNTSS</sequence>
<organism evidence="1 2">
    <name type="scientific">Hypholoma sublateritium (strain FD-334 SS-4)</name>
    <dbReference type="NCBI Taxonomy" id="945553"/>
    <lineage>
        <taxon>Eukaryota</taxon>
        <taxon>Fungi</taxon>
        <taxon>Dikarya</taxon>
        <taxon>Basidiomycota</taxon>
        <taxon>Agaricomycotina</taxon>
        <taxon>Agaricomycetes</taxon>
        <taxon>Agaricomycetidae</taxon>
        <taxon>Agaricales</taxon>
        <taxon>Agaricineae</taxon>
        <taxon>Strophariaceae</taxon>
        <taxon>Hypholoma</taxon>
    </lineage>
</organism>
<name>A0A0D2NFB8_HYPSF</name>
<proteinExistence type="predicted"/>
<evidence type="ECO:0000313" key="2">
    <source>
        <dbReference type="Proteomes" id="UP000054270"/>
    </source>
</evidence>
<evidence type="ECO:0000313" key="1">
    <source>
        <dbReference type="EMBL" id="KJA15371.1"/>
    </source>
</evidence>
<dbReference type="Proteomes" id="UP000054270">
    <property type="component" value="Unassembled WGS sequence"/>
</dbReference>
<feature type="non-terminal residue" evidence="1">
    <location>
        <position position="1"/>
    </location>
</feature>
<dbReference type="STRING" id="945553.A0A0D2NFB8"/>
<evidence type="ECO:0008006" key="3">
    <source>
        <dbReference type="Google" id="ProtNLM"/>
    </source>
</evidence>
<accession>A0A0D2NFB8</accession>
<dbReference type="OrthoDB" id="62853at2759"/>
<dbReference type="AlphaFoldDB" id="A0A0D2NFB8"/>
<dbReference type="EMBL" id="KN817646">
    <property type="protein sequence ID" value="KJA15371.1"/>
    <property type="molecule type" value="Genomic_DNA"/>
</dbReference>